<dbReference type="InParanoid" id="A0A672Z893"/>
<accession>A0A672Z893</accession>
<evidence type="ECO:0000313" key="2">
    <source>
        <dbReference type="Proteomes" id="UP000472271"/>
    </source>
</evidence>
<keyword evidence="2" id="KW-1185">Reference proteome</keyword>
<dbReference type="AlphaFoldDB" id="A0A672Z893"/>
<reference evidence="1" key="1">
    <citation type="submission" date="2019-06" db="EMBL/GenBank/DDBJ databases">
        <authorList>
            <consortium name="Wellcome Sanger Institute Data Sharing"/>
        </authorList>
    </citation>
    <scope>NUCLEOTIDE SEQUENCE [LARGE SCALE GENOMIC DNA]</scope>
</reference>
<name>A0A672Z893_9TELE</name>
<evidence type="ECO:0000313" key="1">
    <source>
        <dbReference type="Ensembl" id="ENSSORP00005013591.1"/>
    </source>
</evidence>
<dbReference type="Proteomes" id="UP000472271">
    <property type="component" value="Chromosome 5"/>
</dbReference>
<protein>
    <submittedName>
        <fullName evidence="1">Uncharacterized protein</fullName>
    </submittedName>
</protein>
<reference evidence="1" key="2">
    <citation type="submission" date="2025-08" db="UniProtKB">
        <authorList>
            <consortium name="Ensembl"/>
        </authorList>
    </citation>
    <scope>IDENTIFICATION</scope>
</reference>
<sequence length="66" mass="7452">MSLQLCGHVLTVFSFSTGISKTHLSFESISSSGFASFHWRDRKIIWKNASWPTVVKTRDSFGSQTK</sequence>
<reference evidence="1" key="3">
    <citation type="submission" date="2025-09" db="UniProtKB">
        <authorList>
            <consortium name="Ensembl"/>
        </authorList>
    </citation>
    <scope>IDENTIFICATION</scope>
</reference>
<dbReference type="Ensembl" id="ENSSORT00005014004.1">
    <property type="protein sequence ID" value="ENSSORP00005013591.1"/>
    <property type="gene ID" value="ENSSORG00005007020.1"/>
</dbReference>
<organism evidence="1 2">
    <name type="scientific">Sphaeramia orbicularis</name>
    <name type="common">orbiculate cardinalfish</name>
    <dbReference type="NCBI Taxonomy" id="375764"/>
    <lineage>
        <taxon>Eukaryota</taxon>
        <taxon>Metazoa</taxon>
        <taxon>Chordata</taxon>
        <taxon>Craniata</taxon>
        <taxon>Vertebrata</taxon>
        <taxon>Euteleostomi</taxon>
        <taxon>Actinopterygii</taxon>
        <taxon>Neopterygii</taxon>
        <taxon>Teleostei</taxon>
        <taxon>Neoteleostei</taxon>
        <taxon>Acanthomorphata</taxon>
        <taxon>Gobiaria</taxon>
        <taxon>Kurtiformes</taxon>
        <taxon>Apogonoidei</taxon>
        <taxon>Apogonidae</taxon>
        <taxon>Apogoninae</taxon>
        <taxon>Sphaeramia</taxon>
    </lineage>
</organism>
<proteinExistence type="predicted"/>